<dbReference type="InterPro" id="IPR007065">
    <property type="entry name" value="HPP"/>
</dbReference>
<feature type="transmembrane region" description="Helical" evidence="1">
    <location>
        <begin position="16"/>
        <end position="33"/>
    </location>
</feature>
<dbReference type="RefSeq" id="WP_378476399.1">
    <property type="nucleotide sequence ID" value="NZ_JBHUIW010000002.1"/>
</dbReference>
<dbReference type="Pfam" id="PF04982">
    <property type="entry name" value="TM_HPP"/>
    <property type="match status" value="1"/>
</dbReference>
<evidence type="ECO:0000313" key="3">
    <source>
        <dbReference type="EMBL" id="MFD2181209.1"/>
    </source>
</evidence>
<feature type="domain" description="HPP transmembrane region" evidence="2">
    <location>
        <begin position="13"/>
        <end position="158"/>
    </location>
</feature>
<dbReference type="InterPro" id="IPR058581">
    <property type="entry name" value="TM_HPP"/>
</dbReference>
<comment type="caution">
    <text evidence="3">The sequence shown here is derived from an EMBL/GenBank/DDBJ whole genome shotgun (WGS) entry which is preliminary data.</text>
</comment>
<feature type="transmembrane region" description="Helical" evidence="1">
    <location>
        <begin position="39"/>
        <end position="57"/>
    </location>
</feature>
<keyword evidence="1" id="KW-1133">Transmembrane helix</keyword>
<accession>A0ABW5AE53</accession>
<keyword evidence="1" id="KW-0812">Transmembrane</keyword>
<evidence type="ECO:0000256" key="1">
    <source>
        <dbReference type="SAM" id="Phobius"/>
    </source>
</evidence>
<dbReference type="Proteomes" id="UP001597314">
    <property type="component" value="Unassembled WGS sequence"/>
</dbReference>
<evidence type="ECO:0000259" key="2">
    <source>
        <dbReference type="Pfam" id="PF04982"/>
    </source>
</evidence>
<gene>
    <name evidence="3" type="ORF">ACFSOX_03520</name>
</gene>
<dbReference type="PANTHER" id="PTHR33741:SF5">
    <property type="entry name" value="TRANSMEMBRANE PROTEIN DDB_G0269096-RELATED"/>
    <property type="match status" value="1"/>
</dbReference>
<keyword evidence="4" id="KW-1185">Reference proteome</keyword>
<proteinExistence type="predicted"/>
<sequence>MPLPPIRRSLPDRRTLLAMLAGAAGGGVAIALMELFAAFGSFPLFAVPFATSIVLVMGSPEAEPAQPRALVGGHLVSTLVGLLVLTITGPGPWAAALAVGLAIVAMQLTRTFHPPAGIDPLLVVANGLPWTYLIAPVGAGAVLLALFAFVWHLAVRRYDWPHRWW</sequence>
<reference evidence="4" key="1">
    <citation type="journal article" date="2019" name="Int. J. Syst. Evol. Microbiol.">
        <title>The Global Catalogue of Microorganisms (GCM) 10K type strain sequencing project: providing services to taxonomists for standard genome sequencing and annotation.</title>
        <authorList>
            <consortium name="The Broad Institute Genomics Platform"/>
            <consortium name="The Broad Institute Genome Sequencing Center for Infectious Disease"/>
            <person name="Wu L."/>
            <person name="Ma J."/>
        </authorList>
    </citation>
    <scope>NUCLEOTIDE SEQUENCE [LARGE SCALE GENOMIC DNA]</scope>
    <source>
        <strain evidence="4">CGMCC 1.6774</strain>
    </source>
</reference>
<name>A0ABW5AE53_9BRAD</name>
<protein>
    <submittedName>
        <fullName evidence="3">HPP family protein</fullName>
    </submittedName>
</protein>
<organism evidence="3 4">
    <name type="scientific">Rhodoplanes azumiensis</name>
    <dbReference type="NCBI Taxonomy" id="1897628"/>
    <lineage>
        <taxon>Bacteria</taxon>
        <taxon>Pseudomonadati</taxon>
        <taxon>Pseudomonadota</taxon>
        <taxon>Alphaproteobacteria</taxon>
        <taxon>Hyphomicrobiales</taxon>
        <taxon>Nitrobacteraceae</taxon>
        <taxon>Rhodoplanes</taxon>
    </lineage>
</organism>
<dbReference type="EMBL" id="JBHUIW010000002">
    <property type="protein sequence ID" value="MFD2181209.1"/>
    <property type="molecule type" value="Genomic_DNA"/>
</dbReference>
<feature type="transmembrane region" description="Helical" evidence="1">
    <location>
        <begin position="130"/>
        <end position="154"/>
    </location>
</feature>
<dbReference type="PANTHER" id="PTHR33741">
    <property type="entry name" value="TRANSMEMBRANE PROTEIN DDB_G0269096-RELATED"/>
    <property type="match status" value="1"/>
</dbReference>
<evidence type="ECO:0000313" key="4">
    <source>
        <dbReference type="Proteomes" id="UP001597314"/>
    </source>
</evidence>
<keyword evidence="1" id="KW-0472">Membrane</keyword>